<dbReference type="PANTHER" id="PTHR43214:SF41">
    <property type="entry name" value="NITRATE_NITRITE RESPONSE REGULATOR PROTEIN NARP"/>
    <property type="match status" value="1"/>
</dbReference>
<dbReference type="PANTHER" id="PTHR43214">
    <property type="entry name" value="TWO-COMPONENT RESPONSE REGULATOR"/>
    <property type="match status" value="1"/>
</dbReference>
<dbReference type="CDD" id="cd17535">
    <property type="entry name" value="REC_NarL-like"/>
    <property type="match status" value="1"/>
</dbReference>
<dbReference type="AlphaFoldDB" id="A0A401UBT0"/>
<protein>
    <submittedName>
        <fullName evidence="8">DNA-binding response regulator</fullName>
    </submittedName>
</protein>
<reference evidence="8 9" key="1">
    <citation type="submission" date="2018-11" db="EMBL/GenBank/DDBJ databases">
        <title>Chryseotalea sanarue gen. nov., sp., nov., a member of the family Cytophagaceae, isolated from a brackish lake in Hamamatsu Japan.</title>
        <authorList>
            <person name="Maejima Y."/>
            <person name="Iino T."/>
            <person name="Muraguchi Y."/>
            <person name="Fukuda K."/>
            <person name="Ohkuma M."/>
            <person name="Moriuchi R."/>
            <person name="Dohra H."/>
            <person name="Kimbara K."/>
            <person name="Shintani M."/>
        </authorList>
    </citation>
    <scope>NUCLEOTIDE SEQUENCE [LARGE SCALE GENOMIC DNA]</scope>
    <source>
        <strain evidence="8 9">Ys</strain>
    </source>
</reference>
<evidence type="ECO:0000256" key="1">
    <source>
        <dbReference type="ARBA" id="ARBA00022553"/>
    </source>
</evidence>
<dbReference type="InterPro" id="IPR011006">
    <property type="entry name" value="CheY-like_superfamily"/>
</dbReference>
<evidence type="ECO:0000256" key="4">
    <source>
        <dbReference type="ARBA" id="ARBA00023163"/>
    </source>
</evidence>
<dbReference type="InterPro" id="IPR039420">
    <property type="entry name" value="WalR-like"/>
</dbReference>
<dbReference type="SMART" id="SM00448">
    <property type="entry name" value="REC"/>
    <property type="match status" value="1"/>
</dbReference>
<evidence type="ECO:0000256" key="2">
    <source>
        <dbReference type="ARBA" id="ARBA00023015"/>
    </source>
</evidence>
<dbReference type="RefSeq" id="WP_127122982.1">
    <property type="nucleotide sequence ID" value="NZ_BHXQ01000004.1"/>
</dbReference>
<dbReference type="Pfam" id="PF00072">
    <property type="entry name" value="Response_reg"/>
    <property type="match status" value="1"/>
</dbReference>
<evidence type="ECO:0000259" key="7">
    <source>
        <dbReference type="PROSITE" id="PS50110"/>
    </source>
</evidence>
<accession>A0A401UBT0</accession>
<dbReference type="Gene3D" id="3.40.50.2300">
    <property type="match status" value="1"/>
</dbReference>
<dbReference type="GO" id="GO:0003677">
    <property type="term" value="F:DNA binding"/>
    <property type="evidence" value="ECO:0007669"/>
    <property type="project" value="UniProtKB-KW"/>
</dbReference>
<evidence type="ECO:0000256" key="3">
    <source>
        <dbReference type="ARBA" id="ARBA00023125"/>
    </source>
</evidence>
<organism evidence="8 9">
    <name type="scientific">Chryseotalea sanaruensis</name>
    <dbReference type="NCBI Taxonomy" id="2482724"/>
    <lineage>
        <taxon>Bacteria</taxon>
        <taxon>Pseudomonadati</taxon>
        <taxon>Bacteroidota</taxon>
        <taxon>Cytophagia</taxon>
        <taxon>Cytophagales</taxon>
        <taxon>Chryseotaleaceae</taxon>
        <taxon>Chryseotalea</taxon>
    </lineage>
</organism>
<keyword evidence="2" id="KW-0805">Transcription regulation</keyword>
<dbReference type="CDD" id="cd06170">
    <property type="entry name" value="LuxR_C_like"/>
    <property type="match status" value="1"/>
</dbReference>
<keyword evidence="3 8" id="KW-0238">DNA-binding</keyword>
<proteinExistence type="predicted"/>
<feature type="domain" description="Response regulatory" evidence="7">
    <location>
        <begin position="6"/>
        <end position="122"/>
    </location>
</feature>
<keyword evidence="9" id="KW-1185">Reference proteome</keyword>
<dbReference type="GO" id="GO:0000160">
    <property type="term" value="P:phosphorelay signal transduction system"/>
    <property type="evidence" value="ECO:0007669"/>
    <property type="project" value="InterPro"/>
</dbReference>
<evidence type="ECO:0000256" key="5">
    <source>
        <dbReference type="PROSITE-ProRule" id="PRU00169"/>
    </source>
</evidence>
<dbReference type="SUPFAM" id="SSF46894">
    <property type="entry name" value="C-terminal effector domain of the bipartite response regulators"/>
    <property type="match status" value="1"/>
</dbReference>
<gene>
    <name evidence="8" type="ORF">SanaruYs_25840</name>
</gene>
<dbReference type="InterPro" id="IPR000792">
    <property type="entry name" value="Tscrpt_reg_LuxR_C"/>
</dbReference>
<name>A0A401UBT0_9BACT</name>
<evidence type="ECO:0000313" key="9">
    <source>
        <dbReference type="Proteomes" id="UP000288227"/>
    </source>
</evidence>
<dbReference type="PROSITE" id="PS50043">
    <property type="entry name" value="HTH_LUXR_2"/>
    <property type="match status" value="1"/>
</dbReference>
<feature type="modified residue" description="4-aspartylphosphate" evidence="5">
    <location>
        <position position="57"/>
    </location>
</feature>
<keyword evidence="4" id="KW-0804">Transcription</keyword>
<comment type="caution">
    <text evidence="8">The sequence shown here is derived from an EMBL/GenBank/DDBJ whole genome shotgun (WGS) entry which is preliminary data.</text>
</comment>
<dbReference type="OrthoDB" id="9797341at2"/>
<dbReference type="SUPFAM" id="SSF52172">
    <property type="entry name" value="CheY-like"/>
    <property type="match status" value="1"/>
</dbReference>
<dbReference type="EMBL" id="BHXQ01000004">
    <property type="protein sequence ID" value="GCC52347.1"/>
    <property type="molecule type" value="Genomic_DNA"/>
</dbReference>
<evidence type="ECO:0000313" key="8">
    <source>
        <dbReference type="EMBL" id="GCC52347.1"/>
    </source>
</evidence>
<dbReference type="Proteomes" id="UP000288227">
    <property type="component" value="Unassembled WGS sequence"/>
</dbReference>
<feature type="domain" description="HTH luxR-type" evidence="6">
    <location>
        <begin position="149"/>
        <end position="214"/>
    </location>
</feature>
<dbReference type="InterPro" id="IPR016032">
    <property type="entry name" value="Sig_transdc_resp-reg_C-effctor"/>
</dbReference>
<sequence length="217" mass="24572">MSNKFSILLADDHAMIREGVKNLLKQAKDFQVVGEAASGAEAIAQYELLKPNLIILDISLPDMNGMETAKKIVEQDADANILMLSMYDDEDYISRCIESGVKGYVVKSESGQELEYAVRAVLQGKTYFSHKVQEVILNKYKQNATRKKLPEEVIKLTNREIEIIQLIDQGLTSQQMADKLFISPRTVETHRANLMKKFTVKNAIELVKRARQLQIVI</sequence>
<dbReference type="Pfam" id="PF00196">
    <property type="entry name" value="GerE"/>
    <property type="match status" value="1"/>
</dbReference>
<dbReference type="SMART" id="SM00421">
    <property type="entry name" value="HTH_LUXR"/>
    <property type="match status" value="1"/>
</dbReference>
<keyword evidence="1 5" id="KW-0597">Phosphoprotein</keyword>
<evidence type="ECO:0000259" key="6">
    <source>
        <dbReference type="PROSITE" id="PS50043"/>
    </source>
</evidence>
<dbReference type="PROSITE" id="PS50110">
    <property type="entry name" value="RESPONSE_REGULATORY"/>
    <property type="match status" value="1"/>
</dbReference>
<dbReference type="InterPro" id="IPR001789">
    <property type="entry name" value="Sig_transdc_resp-reg_receiver"/>
</dbReference>
<dbReference type="InterPro" id="IPR058245">
    <property type="entry name" value="NreC/VraR/RcsB-like_REC"/>
</dbReference>
<dbReference type="PRINTS" id="PR00038">
    <property type="entry name" value="HTHLUXR"/>
</dbReference>
<dbReference type="GO" id="GO:0006355">
    <property type="term" value="P:regulation of DNA-templated transcription"/>
    <property type="evidence" value="ECO:0007669"/>
    <property type="project" value="InterPro"/>
</dbReference>